<comment type="function">
    <text evidence="14">Master enzyme that delivers sulfur to a number of partners involved in Fe-S cluster assembly, tRNA modification or cofactor biosynthesis. Catalyzes the removal of elemental sulfur atoms from cysteine to produce alanine. Functions as a sulfur delivery protein for Fe-S cluster synthesis onto IscU, an Fe-S scaffold assembly protein, as well as other S acceptor proteins.</text>
</comment>
<feature type="binding site" evidence="14">
    <location>
        <position position="243"/>
    </location>
    <ligand>
        <name>pyridoxal 5'-phosphate</name>
        <dbReference type="ChEBI" id="CHEBI:597326"/>
    </ligand>
</feature>
<dbReference type="PANTHER" id="PTHR11601">
    <property type="entry name" value="CYSTEINE DESULFURYLASE FAMILY MEMBER"/>
    <property type="match status" value="1"/>
</dbReference>
<dbReference type="PROSITE" id="PS00595">
    <property type="entry name" value="AA_TRANSFER_CLASS_5"/>
    <property type="match status" value="1"/>
</dbReference>
<sequence length="404" mass="44634">MKLPIYLDYSATTPVDPRVAQKMSDCLLVDGNFGNPASRSHVFGWKAEEAVENARRQVAELVNADPREIVWTSGATESDNLAIKGVAHFYNTKGKHIITSKIEHKAVLDTTRQLEREGFEVTYIEPGEDGLITPAMVEAALREDTILVSVMHVNNEIGTINDIAAIGELTRARGILFHVDAAQSTGKVEIDLDKLKVDLMSFSAHKTYGPKGIGALYVRRKPRVRLEAMMHGGGHERGMRSGTLATHQIVGMGEAFHIAKQEMASENQRIKALADRFWAAVDGMEELYLNGSATSRVPHNLNISFNYVEGESLIMALKDLAVSSGSACTSASLEPSYVLRALGRNDELAHSSIRFTFGRFTTEEEVDYAASKVREAVDKLRELSPLWDMYKEGVDLSTVEWQAH</sequence>
<protein>
    <recommendedName>
        <fullName evidence="13 14">Cysteine desulfurase IscS</fullName>
        <ecNumber evidence="4 14">2.8.1.7</ecNumber>
    </recommendedName>
</protein>
<feature type="binding site" evidence="14">
    <location>
        <begin position="75"/>
        <end position="76"/>
    </location>
    <ligand>
        <name>pyridoxal 5'-phosphate</name>
        <dbReference type="ChEBI" id="CHEBI:597326"/>
    </ligand>
</feature>
<evidence type="ECO:0000256" key="11">
    <source>
        <dbReference type="ARBA" id="ARBA00023014"/>
    </source>
</evidence>
<evidence type="ECO:0000256" key="10">
    <source>
        <dbReference type="ARBA" id="ARBA00023004"/>
    </source>
</evidence>
<comment type="subcellular location">
    <subcellularLocation>
        <location evidence="14">Cytoplasm</location>
    </subcellularLocation>
</comment>
<dbReference type="GO" id="GO:1990221">
    <property type="term" value="C:L-cysteine desulfurase complex"/>
    <property type="evidence" value="ECO:0007669"/>
    <property type="project" value="UniProtKB-ARBA"/>
</dbReference>
<dbReference type="InterPro" id="IPR016454">
    <property type="entry name" value="Cysteine_dSase"/>
</dbReference>
<dbReference type="SUPFAM" id="SSF53383">
    <property type="entry name" value="PLP-dependent transferases"/>
    <property type="match status" value="1"/>
</dbReference>
<dbReference type="InterPro" id="IPR020578">
    <property type="entry name" value="Aminotrans_V_PyrdxlP_BS"/>
</dbReference>
<dbReference type="PIRSF" id="PIRSF005572">
    <property type="entry name" value="NifS"/>
    <property type="match status" value="1"/>
</dbReference>
<reference evidence="17" key="1">
    <citation type="submission" date="2023-08" db="EMBL/GenBank/DDBJ databases">
        <title>Increased levels of nutrients transform a symbiont into a lethal pathobiont.</title>
        <authorList>
            <person name="Lachnit T."/>
            <person name="Ulrich L."/>
            <person name="Willmer F.M."/>
            <person name="Hasenbein T."/>
            <person name="Steiner L.X."/>
            <person name="Wolters M."/>
            <person name="Herbst E.M."/>
            <person name="Deines P."/>
        </authorList>
    </citation>
    <scope>NUCLEOTIDE SEQUENCE</scope>
    <source>
        <strain evidence="17">T3</strain>
    </source>
</reference>
<feature type="domain" description="Aminotransferase class V" evidence="16">
    <location>
        <begin position="5"/>
        <end position="368"/>
    </location>
</feature>
<evidence type="ECO:0000256" key="6">
    <source>
        <dbReference type="ARBA" id="ARBA00022679"/>
    </source>
</evidence>
<evidence type="ECO:0000256" key="4">
    <source>
        <dbReference type="ARBA" id="ARBA00012239"/>
    </source>
</evidence>
<comment type="similarity">
    <text evidence="3 14">Belongs to the class-V pyridoxal-phosphate-dependent aminotransferase family. NifS/IscS subfamily.</text>
</comment>
<evidence type="ECO:0000256" key="13">
    <source>
        <dbReference type="ARBA" id="ARBA00072125"/>
    </source>
</evidence>
<gene>
    <name evidence="14" type="primary">iscS</name>
    <name evidence="17" type="ORF">ABS648_24890</name>
</gene>
<keyword evidence="7 14" id="KW-0001">2Fe-2S</keyword>
<dbReference type="InterPro" id="IPR000192">
    <property type="entry name" value="Aminotrans_V_dom"/>
</dbReference>
<keyword evidence="6 14" id="KW-0808">Transferase</keyword>
<dbReference type="Pfam" id="PF00266">
    <property type="entry name" value="Aminotran_5"/>
    <property type="match status" value="1"/>
</dbReference>
<comment type="subunit">
    <text evidence="14">Homodimer. Forms a heterotetramer with IscU, interacts with other sulfur acceptors.</text>
</comment>
<dbReference type="InterPro" id="IPR015422">
    <property type="entry name" value="PyrdxlP-dep_Trfase_small"/>
</dbReference>
<organism evidence="17">
    <name type="scientific">Pseudomonas solani</name>
    <dbReference type="NCBI Taxonomy" id="2731552"/>
    <lineage>
        <taxon>Bacteria</taxon>
        <taxon>Pseudomonadati</taxon>
        <taxon>Pseudomonadota</taxon>
        <taxon>Gammaproteobacteria</taxon>
        <taxon>Pseudomonadales</taxon>
        <taxon>Pseudomonadaceae</taxon>
        <taxon>Pseudomonas</taxon>
    </lineage>
</organism>
<dbReference type="Gene3D" id="3.90.1150.10">
    <property type="entry name" value="Aspartate Aminotransferase, domain 1"/>
    <property type="match status" value="1"/>
</dbReference>
<dbReference type="PANTHER" id="PTHR11601:SF34">
    <property type="entry name" value="CYSTEINE DESULFURASE"/>
    <property type="match status" value="1"/>
</dbReference>
<feature type="binding site" evidence="14">
    <location>
        <position position="183"/>
    </location>
    <ligand>
        <name>pyridoxal 5'-phosphate</name>
        <dbReference type="ChEBI" id="CHEBI:597326"/>
    </ligand>
</feature>
<evidence type="ECO:0000256" key="5">
    <source>
        <dbReference type="ARBA" id="ARBA00022490"/>
    </source>
</evidence>
<dbReference type="GO" id="GO:0046872">
    <property type="term" value="F:metal ion binding"/>
    <property type="evidence" value="ECO:0007669"/>
    <property type="project" value="UniProtKB-KW"/>
</dbReference>
<dbReference type="GO" id="GO:0044571">
    <property type="term" value="P:[2Fe-2S] cluster assembly"/>
    <property type="evidence" value="ECO:0007669"/>
    <property type="project" value="UniProtKB-UniRule"/>
</dbReference>
<feature type="binding site" evidence="14">
    <location>
        <position position="155"/>
    </location>
    <ligand>
        <name>pyridoxal 5'-phosphate</name>
        <dbReference type="ChEBI" id="CHEBI:597326"/>
    </ligand>
</feature>
<dbReference type="GO" id="GO:0051537">
    <property type="term" value="F:2 iron, 2 sulfur cluster binding"/>
    <property type="evidence" value="ECO:0007669"/>
    <property type="project" value="UniProtKB-UniRule"/>
</dbReference>
<evidence type="ECO:0000256" key="2">
    <source>
        <dbReference type="ARBA" id="ARBA00005151"/>
    </source>
</evidence>
<dbReference type="EC" id="2.8.1.7" evidence="4 14"/>
<dbReference type="GO" id="GO:0030170">
    <property type="term" value="F:pyridoxal phosphate binding"/>
    <property type="evidence" value="ECO:0007669"/>
    <property type="project" value="UniProtKB-UniRule"/>
</dbReference>
<dbReference type="HAMAP" id="MF_00331">
    <property type="entry name" value="Cys_desulf_IscS"/>
    <property type="match status" value="1"/>
</dbReference>
<dbReference type="AlphaFoldDB" id="A0AAU7Y2J1"/>
<dbReference type="NCBIfam" id="NF010611">
    <property type="entry name" value="PRK14012.1"/>
    <property type="match status" value="1"/>
</dbReference>
<evidence type="ECO:0000256" key="8">
    <source>
        <dbReference type="ARBA" id="ARBA00022723"/>
    </source>
</evidence>
<dbReference type="InterPro" id="IPR010240">
    <property type="entry name" value="Cys_deSase_IscS"/>
</dbReference>
<dbReference type="Gene3D" id="3.40.640.10">
    <property type="entry name" value="Type I PLP-dependent aspartate aminotransferase-like (Major domain)"/>
    <property type="match status" value="1"/>
</dbReference>
<keyword evidence="8 14" id="KW-0479">Metal-binding</keyword>
<evidence type="ECO:0000256" key="3">
    <source>
        <dbReference type="ARBA" id="ARBA00006490"/>
    </source>
</evidence>
<dbReference type="NCBIfam" id="TIGR02006">
    <property type="entry name" value="IscS"/>
    <property type="match status" value="1"/>
</dbReference>
<dbReference type="FunFam" id="3.90.1150.10:FF:000002">
    <property type="entry name" value="Cysteine desulfurase IscS"/>
    <property type="match status" value="1"/>
</dbReference>
<comment type="cofactor">
    <cofactor evidence="1 14 15">
        <name>pyridoxal 5'-phosphate</name>
        <dbReference type="ChEBI" id="CHEBI:597326"/>
    </cofactor>
</comment>
<feature type="binding site" description="via persulfide group" evidence="14">
    <location>
        <position position="328"/>
    </location>
    <ligand>
        <name>[2Fe-2S] cluster</name>
        <dbReference type="ChEBI" id="CHEBI:190135"/>
        <note>ligand shared with IscU</note>
    </ligand>
</feature>
<evidence type="ECO:0000256" key="7">
    <source>
        <dbReference type="ARBA" id="ARBA00022714"/>
    </source>
</evidence>
<feature type="modified residue" description="N6-(pyridoxal phosphate)lysine" evidence="14">
    <location>
        <position position="206"/>
    </location>
</feature>
<dbReference type="GO" id="GO:0031071">
    <property type="term" value="F:cysteine desulfurase activity"/>
    <property type="evidence" value="ECO:0007669"/>
    <property type="project" value="UniProtKB-UniRule"/>
</dbReference>
<keyword evidence="5 14" id="KW-0963">Cytoplasm</keyword>
<keyword evidence="9 14" id="KW-0663">Pyridoxal phosphate</keyword>
<proteinExistence type="inferred from homology"/>
<dbReference type="EMBL" id="CP158373">
    <property type="protein sequence ID" value="XBY63153.1"/>
    <property type="molecule type" value="Genomic_DNA"/>
</dbReference>
<evidence type="ECO:0000259" key="16">
    <source>
        <dbReference type="Pfam" id="PF00266"/>
    </source>
</evidence>
<keyword evidence="10 14" id="KW-0408">Iron</keyword>
<dbReference type="RefSeq" id="WP_021220846.1">
    <property type="nucleotide sequence ID" value="NZ_CP158373.1"/>
</dbReference>
<evidence type="ECO:0000256" key="1">
    <source>
        <dbReference type="ARBA" id="ARBA00001933"/>
    </source>
</evidence>
<feature type="binding site" evidence="14">
    <location>
        <begin position="203"/>
        <end position="205"/>
    </location>
    <ligand>
        <name>pyridoxal 5'-phosphate</name>
        <dbReference type="ChEBI" id="CHEBI:597326"/>
    </ligand>
</feature>
<accession>A0AAU7Y2J1</accession>
<keyword evidence="11 14" id="KW-0411">Iron-sulfur</keyword>
<evidence type="ECO:0000256" key="12">
    <source>
        <dbReference type="ARBA" id="ARBA00050776"/>
    </source>
</evidence>
<evidence type="ECO:0000256" key="9">
    <source>
        <dbReference type="ARBA" id="ARBA00022898"/>
    </source>
</evidence>
<evidence type="ECO:0000256" key="14">
    <source>
        <dbReference type="HAMAP-Rule" id="MF_00331"/>
    </source>
</evidence>
<evidence type="ECO:0000313" key="17">
    <source>
        <dbReference type="EMBL" id="XBY63153.1"/>
    </source>
</evidence>
<evidence type="ECO:0000256" key="15">
    <source>
        <dbReference type="RuleBase" id="RU004504"/>
    </source>
</evidence>
<name>A0AAU7Y2J1_9PSED</name>
<dbReference type="InterPro" id="IPR015421">
    <property type="entry name" value="PyrdxlP-dep_Trfase_major"/>
</dbReference>
<dbReference type="InterPro" id="IPR015424">
    <property type="entry name" value="PyrdxlP-dep_Trfase"/>
</dbReference>
<comment type="catalytic activity">
    <reaction evidence="12 14">
        <text>(sulfur carrier)-H + L-cysteine = (sulfur carrier)-SH + L-alanine</text>
        <dbReference type="Rhea" id="RHEA:43892"/>
        <dbReference type="Rhea" id="RHEA-COMP:14737"/>
        <dbReference type="Rhea" id="RHEA-COMP:14739"/>
        <dbReference type="ChEBI" id="CHEBI:29917"/>
        <dbReference type="ChEBI" id="CHEBI:35235"/>
        <dbReference type="ChEBI" id="CHEBI:57972"/>
        <dbReference type="ChEBI" id="CHEBI:64428"/>
        <dbReference type="EC" id="2.8.1.7"/>
    </reaction>
</comment>
<feature type="active site" description="Cysteine persulfide intermediate" evidence="14">
    <location>
        <position position="328"/>
    </location>
</feature>
<comment type="pathway">
    <text evidence="2 14">Cofactor biosynthesis; iron-sulfur cluster biosynthesis.</text>
</comment>
<dbReference type="FunFam" id="3.40.640.10:FF:000003">
    <property type="entry name" value="Cysteine desulfurase IscS"/>
    <property type="match status" value="1"/>
</dbReference>